<keyword evidence="4" id="KW-0238">DNA-binding</keyword>
<dbReference type="Proteomes" id="UP000008672">
    <property type="component" value="Unassembled WGS sequence"/>
</dbReference>
<dbReference type="PROSITE" id="PS50888">
    <property type="entry name" value="BHLH"/>
    <property type="match status" value="1"/>
</dbReference>
<keyword evidence="2" id="KW-0678">Repressor</keyword>
<dbReference type="CDD" id="cd11463">
    <property type="entry name" value="bHLH-O_HES2"/>
    <property type="match status" value="1"/>
</dbReference>
<keyword evidence="3" id="KW-0805">Transcription regulation</keyword>
<evidence type="ECO:0000256" key="1">
    <source>
        <dbReference type="ARBA" id="ARBA00004123"/>
    </source>
</evidence>
<dbReference type="AlphaFoldDB" id="H3BB93"/>
<name>H3BB93_LATCH</name>
<dbReference type="InterPro" id="IPR036638">
    <property type="entry name" value="HLH_DNA-bd_sf"/>
</dbReference>
<dbReference type="PANTHER" id="PTHR10985">
    <property type="entry name" value="BASIC HELIX-LOOP-HELIX TRANSCRIPTION FACTOR, HES-RELATED"/>
    <property type="match status" value="1"/>
</dbReference>
<dbReference type="Ensembl" id="ENSLACT00000019297.1">
    <property type="protein sequence ID" value="ENSLACP00000019164.1"/>
    <property type="gene ID" value="ENSLACG00000016859.1"/>
</dbReference>
<reference evidence="8" key="3">
    <citation type="submission" date="2025-09" db="UniProtKB">
        <authorList>
            <consortium name="Ensembl"/>
        </authorList>
    </citation>
    <scope>IDENTIFICATION</scope>
</reference>
<sequence>MSPNITASETLKTFPPKTNFYYRFYVNLNRTLKPLMEKRRRARINESLNQLKTLILPLMGKDSSRYSKLEKADILEMTVGFLKDLPQIPAQNITESYREGYRACLHRISNLLPNSDLLDRDTTSRLIEYLQRSMDLSTTSCCQKCNIQSFPKDLCQRIQSAVQFNPARGAQVPASPQSHQPLPRHQLIPQPQNTLLWRPW</sequence>
<dbReference type="FunFam" id="4.10.280.10:FF:000009">
    <property type="entry name" value="Transcription factor HES-1"/>
    <property type="match status" value="1"/>
</dbReference>
<dbReference type="SMART" id="SM00353">
    <property type="entry name" value="HLH"/>
    <property type="match status" value="1"/>
</dbReference>
<feature type="domain" description="BHLH" evidence="7">
    <location>
        <begin position="28"/>
        <end position="85"/>
    </location>
</feature>
<evidence type="ECO:0000259" key="7">
    <source>
        <dbReference type="PROSITE" id="PS50888"/>
    </source>
</evidence>
<dbReference type="GO" id="GO:0006355">
    <property type="term" value="P:regulation of DNA-templated transcription"/>
    <property type="evidence" value="ECO:0007669"/>
    <property type="project" value="InterPro"/>
</dbReference>
<organism evidence="8 9">
    <name type="scientific">Latimeria chalumnae</name>
    <name type="common">Coelacanth</name>
    <dbReference type="NCBI Taxonomy" id="7897"/>
    <lineage>
        <taxon>Eukaryota</taxon>
        <taxon>Metazoa</taxon>
        <taxon>Chordata</taxon>
        <taxon>Craniata</taxon>
        <taxon>Vertebrata</taxon>
        <taxon>Euteleostomi</taxon>
        <taxon>Coelacanthiformes</taxon>
        <taxon>Coelacanthidae</taxon>
        <taxon>Latimeria</taxon>
    </lineage>
</organism>
<dbReference type="EMBL" id="AFYH01055115">
    <property type="status" value="NOT_ANNOTATED_CDS"/>
    <property type="molecule type" value="Genomic_DNA"/>
</dbReference>
<protein>
    <submittedName>
        <fullName evidence="8">Hes family bHLH transcription factor 2</fullName>
    </submittedName>
</protein>
<dbReference type="GO" id="GO:0003677">
    <property type="term" value="F:DNA binding"/>
    <property type="evidence" value="ECO:0007669"/>
    <property type="project" value="UniProtKB-KW"/>
</dbReference>
<evidence type="ECO:0000256" key="2">
    <source>
        <dbReference type="ARBA" id="ARBA00022491"/>
    </source>
</evidence>
<keyword evidence="6" id="KW-0539">Nucleus</keyword>
<dbReference type="Pfam" id="PF07527">
    <property type="entry name" value="Hairy_orange"/>
    <property type="match status" value="1"/>
</dbReference>
<evidence type="ECO:0000256" key="3">
    <source>
        <dbReference type="ARBA" id="ARBA00023015"/>
    </source>
</evidence>
<comment type="subcellular location">
    <subcellularLocation>
        <location evidence="1">Nucleus</location>
    </subcellularLocation>
</comment>
<dbReference type="Gene3D" id="4.10.280.10">
    <property type="entry name" value="Helix-loop-helix DNA-binding domain"/>
    <property type="match status" value="1"/>
</dbReference>
<dbReference type="InterPro" id="IPR011598">
    <property type="entry name" value="bHLH_dom"/>
</dbReference>
<evidence type="ECO:0000313" key="8">
    <source>
        <dbReference type="Ensembl" id="ENSLACP00000019164.1"/>
    </source>
</evidence>
<evidence type="ECO:0000256" key="5">
    <source>
        <dbReference type="ARBA" id="ARBA00023163"/>
    </source>
</evidence>
<keyword evidence="5" id="KW-0804">Transcription</keyword>
<accession>H3BB93</accession>
<dbReference type="STRING" id="7897.ENSLACP00000019164"/>
<dbReference type="GeneTree" id="ENSGT00940000161602"/>
<dbReference type="GO" id="GO:0046983">
    <property type="term" value="F:protein dimerization activity"/>
    <property type="evidence" value="ECO:0007669"/>
    <property type="project" value="InterPro"/>
</dbReference>
<dbReference type="SUPFAM" id="SSF47459">
    <property type="entry name" value="HLH, helix-loop-helix DNA-binding domain"/>
    <property type="match status" value="1"/>
</dbReference>
<dbReference type="eggNOG" id="KOG4304">
    <property type="taxonomic scope" value="Eukaryota"/>
</dbReference>
<gene>
    <name evidence="8" type="primary">HES2</name>
</gene>
<evidence type="ECO:0000313" key="9">
    <source>
        <dbReference type="Proteomes" id="UP000008672"/>
    </source>
</evidence>
<proteinExistence type="predicted"/>
<dbReference type="FunCoup" id="H3BB93">
    <property type="interactions" value="867"/>
</dbReference>
<dbReference type="GO" id="GO:0005634">
    <property type="term" value="C:nucleus"/>
    <property type="evidence" value="ECO:0007669"/>
    <property type="project" value="UniProtKB-SubCell"/>
</dbReference>
<reference evidence="8" key="2">
    <citation type="submission" date="2025-08" db="UniProtKB">
        <authorList>
            <consortium name="Ensembl"/>
        </authorList>
    </citation>
    <scope>IDENTIFICATION</scope>
</reference>
<dbReference type="Pfam" id="PF00010">
    <property type="entry name" value="HLH"/>
    <property type="match status" value="1"/>
</dbReference>
<dbReference type="InterPro" id="IPR050370">
    <property type="entry name" value="HES_HEY"/>
</dbReference>
<evidence type="ECO:0000256" key="6">
    <source>
        <dbReference type="ARBA" id="ARBA00023242"/>
    </source>
</evidence>
<dbReference type="Bgee" id="ENSLACG00000016859">
    <property type="expression patterns" value="Expressed in pelvic fin and 2 other cell types or tissues"/>
</dbReference>
<dbReference type="HOGENOM" id="CLU_068550_5_0_1"/>
<evidence type="ECO:0000256" key="4">
    <source>
        <dbReference type="ARBA" id="ARBA00023125"/>
    </source>
</evidence>
<dbReference type="InterPro" id="IPR003650">
    <property type="entry name" value="Orange_dom"/>
</dbReference>
<dbReference type="SUPFAM" id="SSF158457">
    <property type="entry name" value="Orange domain-like"/>
    <property type="match status" value="1"/>
</dbReference>
<dbReference type="InParanoid" id="H3BB93"/>
<keyword evidence="9" id="KW-1185">Reference proteome</keyword>
<reference evidence="9" key="1">
    <citation type="submission" date="2011-08" db="EMBL/GenBank/DDBJ databases">
        <title>The draft genome of Latimeria chalumnae.</title>
        <authorList>
            <person name="Di Palma F."/>
            <person name="Alfoldi J."/>
            <person name="Johnson J."/>
            <person name="Berlin A."/>
            <person name="Gnerre S."/>
            <person name="Jaffe D."/>
            <person name="MacCallum I."/>
            <person name="Young S."/>
            <person name="Walker B.J."/>
            <person name="Lander E."/>
            <person name="Lindblad-Toh K."/>
        </authorList>
    </citation>
    <scope>NUCLEOTIDE SEQUENCE [LARGE SCALE GENOMIC DNA]</scope>
    <source>
        <strain evidence="9">Wild caught</strain>
    </source>
</reference>